<comment type="similarity">
    <text evidence="2 9">Belongs to the pantothenate synthetase family.</text>
</comment>
<comment type="function">
    <text evidence="9">Catalyzes the condensation of pantoate with beta-alanine in an ATP-dependent reaction via a pantoyl-adenylate intermediate.</text>
</comment>
<keyword evidence="7 9" id="KW-0067">ATP-binding</keyword>
<keyword evidence="4 9" id="KW-0436">Ligase</keyword>
<feature type="binding site" evidence="9">
    <location>
        <position position="154"/>
    </location>
    <ligand>
        <name>(R)-pantoate</name>
        <dbReference type="ChEBI" id="CHEBI:15980"/>
    </ligand>
</feature>
<proteinExistence type="inferred from homology"/>
<feature type="binding site" evidence="9">
    <location>
        <begin position="30"/>
        <end position="37"/>
    </location>
    <ligand>
        <name>ATP</name>
        <dbReference type="ChEBI" id="CHEBI:30616"/>
    </ligand>
</feature>
<feature type="binding site" evidence="9">
    <location>
        <begin position="185"/>
        <end position="188"/>
    </location>
    <ligand>
        <name>ATP</name>
        <dbReference type="ChEBI" id="CHEBI:30616"/>
    </ligand>
</feature>
<dbReference type="NCBIfam" id="TIGR00018">
    <property type="entry name" value="panC"/>
    <property type="match status" value="1"/>
</dbReference>
<dbReference type="EC" id="6.3.2.1" evidence="9"/>
<feature type="binding site" evidence="9">
    <location>
        <position position="61"/>
    </location>
    <ligand>
        <name>(R)-pantoate</name>
        <dbReference type="ChEBI" id="CHEBI:15980"/>
    </ligand>
</feature>
<dbReference type="PANTHER" id="PTHR21299:SF1">
    <property type="entry name" value="PANTOATE--BETA-ALANINE LIGASE"/>
    <property type="match status" value="1"/>
</dbReference>
<evidence type="ECO:0000256" key="4">
    <source>
        <dbReference type="ARBA" id="ARBA00022598"/>
    </source>
</evidence>
<feature type="binding site" evidence="9">
    <location>
        <begin position="148"/>
        <end position="151"/>
    </location>
    <ligand>
        <name>ATP</name>
        <dbReference type="ChEBI" id="CHEBI:30616"/>
    </ligand>
</feature>
<evidence type="ECO:0000256" key="8">
    <source>
        <dbReference type="ARBA" id="ARBA00048258"/>
    </source>
</evidence>
<comment type="pathway">
    <text evidence="1 9">Cofactor biosynthesis; (R)-pantothenate biosynthesis; (R)-pantothenate from (R)-pantoate and beta-alanine: step 1/1.</text>
</comment>
<evidence type="ECO:0000256" key="6">
    <source>
        <dbReference type="ARBA" id="ARBA00022741"/>
    </source>
</evidence>
<dbReference type="InterPro" id="IPR004821">
    <property type="entry name" value="Cyt_trans-like"/>
</dbReference>
<dbReference type="CDD" id="cd00560">
    <property type="entry name" value="PanC"/>
    <property type="match status" value="1"/>
</dbReference>
<keyword evidence="6 9" id="KW-0547">Nucleotide-binding</keyword>
<dbReference type="GO" id="GO:0004592">
    <property type="term" value="F:pantoate-beta-alanine ligase activity"/>
    <property type="evidence" value="ECO:0007669"/>
    <property type="project" value="UniProtKB-UniRule"/>
</dbReference>
<evidence type="ECO:0000256" key="3">
    <source>
        <dbReference type="ARBA" id="ARBA00022490"/>
    </source>
</evidence>
<sequence>MKIITSPGEMQQLMLDEKKAGRTIGFVPTMGYLHEGHLSLLKRAREENDVMVLSIFVNPLQFGPAEDLDSYPRDFERDSHLAEAEGADYLFSPAPEDMYPGGVPSVSVIVNRKTDVLCGKSRPGHFAGVATVVSKLFHIVSPDKAYFGKKDAQQLAVIESLVHDLNFPVKIIGGETVREPDGLAKSSRNVKLLPEERKEAPVLYESLSDAARMIAEGTKDAEQLKSLIRSRITGESSGSIDYAEILSWPDLKETDRAEGTIIIALAVKFKHARLIDNIIIAV</sequence>
<comment type="caution">
    <text evidence="10">The sequence shown here is derived from an EMBL/GenBank/DDBJ whole genome shotgun (WGS) entry which is preliminary data.</text>
</comment>
<evidence type="ECO:0000256" key="5">
    <source>
        <dbReference type="ARBA" id="ARBA00022655"/>
    </source>
</evidence>
<evidence type="ECO:0000256" key="1">
    <source>
        <dbReference type="ARBA" id="ARBA00004990"/>
    </source>
</evidence>
<dbReference type="AlphaFoldDB" id="A0A5D4RG50"/>
<protein>
    <recommendedName>
        <fullName evidence="9">Pantothenate synthetase</fullName>
        <shortName evidence="9">PS</shortName>
        <ecNumber evidence="9">6.3.2.1</ecNumber>
    </recommendedName>
    <alternativeName>
        <fullName evidence="9">Pantoate--beta-alanine ligase</fullName>
    </alternativeName>
    <alternativeName>
        <fullName evidence="9">Pantoate-activating enzyme</fullName>
    </alternativeName>
</protein>
<dbReference type="GO" id="GO:0015940">
    <property type="term" value="P:pantothenate biosynthetic process"/>
    <property type="evidence" value="ECO:0007669"/>
    <property type="project" value="UniProtKB-UniRule"/>
</dbReference>
<feature type="binding site" evidence="9">
    <location>
        <position position="177"/>
    </location>
    <ligand>
        <name>ATP</name>
        <dbReference type="ChEBI" id="CHEBI:30616"/>
    </ligand>
</feature>
<comment type="miscellaneous">
    <text evidence="9">The reaction proceeds by a bi uni uni bi ping pong mechanism.</text>
</comment>
<keyword evidence="3 9" id="KW-0963">Cytoplasm</keyword>
<dbReference type="Gene3D" id="3.40.50.620">
    <property type="entry name" value="HUPs"/>
    <property type="match status" value="1"/>
</dbReference>
<dbReference type="EMBL" id="VTER01000004">
    <property type="protein sequence ID" value="TYS49281.1"/>
    <property type="molecule type" value="Genomic_DNA"/>
</dbReference>
<dbReference type="PANTHER" id="PTHR21299">
    <property type="entry name" value="CYTIDYLATE KINASE/PANTOATE-BETA-ALANINE LIGASE"/>
    <property type="match status" value="1"/>
</dbReference>
<dbReference type="InterPro" id="IPR042176">
    <property type="entry name" value="Pantoate_ligase_C"/>
</dbReference>
<feature type="binding site" evidence="9">
    <location>
        <position position="61"/>
    </location>
    <ligand>
        <name>beta-alanine</name>
        <dbReference type="ChEBI" id="CHEBI:57966"/>
    </ligand>
</feature>
<evidence type="ECO:0000256" key="9">
    <source>
        <dbReference type="HAMAP-Rule" id="MF_00158"/>
    </source>
</evidence>
<evidence type="ECO:0000256" key="7">
    <source>
        <dbReference type="ARBA" id="ARBA00022840"/>
    </source>
</evidence>
<name>A0A5D4RG50_9BACI</name>
<dbReference type="Pfam" id="PF02569">
    <property type="entry name" value="Pantoate_ligase"/>
    <property type="match status" value="1"/>
</dbReference>
<evidence type="ECO:0000313" key="10">
    <source>
        <dbReference type="EMBL" id="TYS49281.1"/>
    </source>
</evidence>
<dbReference type="GO" id="GO:0005524">
    <property type="term" value="F:ATP binding"/>
    <property type="evidence" value="ECO:0007669"/>
    <property type="project" value="UniProtKB-KW"/>
</dbReference>
<dbReference type="NCBIfam" id="TIGR00125">
    <property type="entry name" value="cyt_tran_rel"/>
    <property type="match status" value="1"/>
</dbReference>
<dbReference type="UniPathway" id="UPA00028">
    <property type="reaction ID" value="UER00005"/>
</dbReference>
<dbReference type="HAMAP" id="MF_00158">
    <property type="entry name" value="PanC"/>
    <property type="match status" value="1"/>
</dbReference>
<reference evidence="10 11" key="1">
    <citation type="submission" date="2019-08" db="EMBL/GenBank/DDBJ databases">
        <title>Bacillus genomes from the desert of Cuatro Cienegas, Coahuila.</title>
        <authorList>
            <person name="Olmedo-Alvarez G."/>
        </authorList>
    </citation>
    <scope>NUCLEOTIDE SEQUENCE [LARGE SCALE GENOMIC DNA]</scope>
    <source>
        <strain evidence="10 11">CH446_14T</strain>
    </source>
</reference>
<dbReference type="InterPro" id="IPR003721">
    <property type="entry name" value="Pantoate_ligase"/>
</dbReference>
<organism evidence="10 11">
    <name type="scientific">Bacillus infantis</name>
    <dbReference type="NCBI Taxonomy" id="324767"/>
    <lineage>
        <taxon>Bacteria</taxon>
        <taxon>Bacillati</taxon>
        <taxon>Bacillota</taxon>
        <taxon>Bacilli</taxon>
        <taxon>Bacillales</taxon>
        <taxon>Bacillaceae</taxon>
        <taxon>Bacillus</taxon>
    </lineage>
</organism>
<comment type="subcellular location">
    <subcellularLocation>
        <location evidence="9">Cytoplasm</location>
    </subcellularLocation>
</comment>
<dbReference type="SUPFAM" id="SSF52374">
    <property type="entry name" value="Nucleotidylyl transferase"/>
    <property type="match status" value="1"/>
</dbReference>
<dbReference type="Gene3D" id="3.30.1300.10">
    <property type="entry name" value="Pantoate-beta-alanine ligase, C-terminal domain"/>
    <property type="match status" value="1"/>
</dbReference>
<accession>A0A5D4RG50</accession>
<dbReference type="InterPro" id="IPR014729">
    <property type="entry name" value="Rossmann-like_a/b/a_fold"/>
</dbReference>
<keyword evidence="5 9" id="KW-0566">Pantothenate biosynthesis</keyword>
<evidence type="ECO:0000256" key="2">
    <source>
        <dbReference type="ARBA" id="ARBA00009256"/>
    </source>
</evidence>
<feature type="active site" description="Proton donor" evidence="9">
    <location>
        <position position="37"/>
    </location>
</feature>
<dbReference type="RefSeq" id="WP_148974417.1">
    <property type="nucleotide sequence ID" value="NZ_JBNIKU010000001.1"/>
</dbReference>
<comment type="catalytic activity">
    <reaction evidence="8 9">
        <text>(R)-pantoate + beta-alanine + ATP = (R)-pantothenate + AMP + diphosphate + H(+)</text>
        <dbReference type="Rhea" id="RHEA:10912"/>
        <dbReference type="ChEBI" id="CHEBI:15378"/>
        <dbReference type="ChEBI" id="CHEBI:15980"/>
        <dbReference type="ChEBI" id="CHEBI:29032"/>
        <dbReference type="ChEBI" id="CHEBI:30616"/>
        <dbReference type="ChEBI" id="CHEBI:33019"/>
        <dbReference type="ChEBI" id="CHEBI:57966"/>
        <dbReference type="ChEBI" id="CHEBI:456215"/>
        <dbReference type="EC" id="6.3.2.1"/>
    </reaction>
</comment>
<evidence type="ECO:0000313" key="11">
    <source>
        <dbReference type="Proteomes" id="UP000322139"/>
    </source>
</evidence>
<dbReference type="FunFam" id="3.40.50.620:FF:000013">
    <property type="entry name" value="Pantothenate synthetase"/>
    <property type="match status" value="1"/>
</dbReference>
<gene>
    <name evidence="9" type="primary">panC</name>
    <name evidence="10" type="ORF">FZD51_08680</name>
</gene>
<dbReference type="Proteomes" id="UP000322139">
    <property type="component" value="Unassembled WGS sequence"/>
</dbReference>
<dbReference type="GO" id="GO:0005829">
    <property type="term" value="C:cytosol"/>
    <property type="evidence" value="ECO:0007669"/>
    <property type="project" value="TreeGrafter"/>
</dbReference>
<comment type="subunit">
    <text evidence="9">Homodimer.</text>
</comment>